<sequence length="112" mass="12837">MANMGKDFKAPRQADVKQWQKVEQLYNNGYIFSSCGCGGSGDRPATLQEVQPFLAEQKRLKAEWIRQAVIQKRAVELSEKRTQRARLLHKKRLASVKRTVNWDEVIHAKAGN</sequence>
<accession>A0A402CWT4</accession>
<evidence type="ECO:0000313" key="1">
    <source>
        <dbReference type="EMBL" id="BDI34256.1"/>
    </source>
</evidence>
<evidence type="ECO:0000313" key="2">
    <source>
        <dbReference type="Proteomes" id="UP000287394"/>
    </source>
</evidence>
<keyword evidence="2" id="KW-1185">Reference proteome</keyword>
<proteinExistence type="predicted"/>
<dbReference type="KEGG" id="ccot:CCAX7_63070"/>
<name>A0A402CWT4_9BACT</name>
<gene>
    <name evidence="1" type="ORF">CCAX7_63070</name>
</gene>
<dbReference type="Proteomes" id="UP000287394">
    <property type="component" value="Chromosome"/>
</dbReference>
<dbReference type="PROSITE" id="PS51257">
    <property type="entry name" value="PROKAR_LIPOPROTEIN"/>
    <property type="match status" value="1"/>
</dbReference>
<reference evidence="1 2" key="1">
    <citation type="journal article" date="2019" name="Int. J. Syst. Evol. Microbiol.">
        <title>Capsulimonas corticalis gen. nov., sp. nov., an aerobic capsulated bacterium, of a novel bacterial order, Capsulimonadales ord. nov., of the class Armatimonadia of the phylum Armatimonadetes.</title>
        <authorList>
            <person name="Li J."/>
            <person name="Kudo C."/>
            <person name="Tonouchi A."/>
        </authorList>
    </citation>
    <scope>NUCLEOTIDE SEQUENCE [LARGE SCALE GENOMIC DNA]</scope>
    <source>
        <strain evidence="1 2">AX-7</strain>
    </source>
</reference>
<protein>
    <submittedName>
        <fullName evidence="1">Uncharacterized protein</fullName>
    </submittedName>
</protein>
<dbReference type="AlphaFoldDB" id="A0A402CWT4"/>
<organism evidence="1 2">
    <name type="scientific">Capsulimonas corticalis</name>
    <dbReference type="NCBI Taxonomy" id="2219043"/>
    <lineage>
        <taxon>Bacteria</taxon>
        <taxon>Bacillati</taxon>
        <taxon>Armatimonadota</taxon>
        <taxon>Armatimonadia</taxon>
        <taxon>Capsulimonadales</taxon>
        <taxon>Capsulimonadaceae</taxon>
        <taxon>Capsulimonas</taxon>
    </lineage>
</organism>
<dbReference type="EMBL" id="AP025739">
    <property type="protein sequence ID" value="BDI34256.1"/>
    <property type="molecule type" value="Genomic_DNA"/>
</dbReference>